<feature type="domain" description="Zn(2)-C6 fungal-type" evidence="6">
    <location>
        <begin position="13"/>
        <end position="43"/>
    </location>
</feature>
<evidence type="ECO:0000256" key="4">
    <source>
        <dbReference type="ARBA" id="ARBA00023163"/>
    </source>
</evidence>
<dbReference type="PANTHER" id="PTHR47660">
    <property type="entry name" value="TRANSCRIPTION FACTOR WITH C2H2 AND ZN(2)-CYS(6) DNA BINDING DOMAIN (EUROFUNG)-RELATED-RELATED"/>
    <property type="match status" value="1"/>
</dbReference>
<dbReference type="CDD" id="cd00067">
    <property type="entry name" value="GAL4"/>
    <property type="match status" value="1"/>
</dbReference>
<evidence type="ECO:0000313" key="8">
    <source>
        <dbReference type="Proteomes" id="UP000076632"/>
    </source>
</evidence>
<dbReference type="Gene3D" id="4.10.240.10">
    <property type="entry name" value="Zn(2)-C6 fungal-type DNA-binding domain"/>
    <property type="match status" value="1"/>
</dbReference>
<evidence type="ECO:0000256" key="3">
    <source>
        <dbReference type="ARBA" id="ARBA00023015"/>
    </source>
</evidence>
<keyword evidence="1" id="KW-0479">Metal-binding</keyword>
<organism evidence="7 8">
    <name type="scientific">Xylona heveae (strain CBS 132557 / TC161)</name>
    <dbReference type="NCBI Taxonomy" id="1328760"/>
    <lineage>
        <taxon>Eukaryota</taxon>
        <taxon>Fungi</taxon>
        <taxon>Dikarya</taxon>
        <taxon>Ascomycota</taxon>
        <taxon>Pezizomycotina</taxon>
        <taxon>Xylonomycetes</taxon>
        <taxon>Xylonales</taxon>
        <taxon>Xylonaceae</taxon>
        <taxon>Xylona</taxon>
    </lineage>
</organism>
<dbReference type="Proteomes" id="UP000076632">
    <property type="component" value="Unassembled WGS sequence"/>
</dbReference>
<keyword evidence="4" id="KW-0804">Transcription</keyword>
<evidence type="ECO:0000256" key="2">
    <source>
        <dbReference type="ARBA" id="ARBA00022833"/>
    </source>
</evidence>
<evidence type="ECO:0000256" key="5">
    <source>
        <dbReference type="ARBA" id="ARBA00023242"/>
    </source>
</evidence>
<keyword evidence="5" id="KW-0539">Nucleus</keyword>
<sequence length="448" mass="49789">MKAGRYATSRQKACQHCSNAKAKCDRRAGRCARCANRGLPCSFLRAVPSGGSDRDMGDNSVAGLTSPVSISNLLSPSEGLLLSPGLPSPEGDLSAETDMRRSIVGSTQSMPGNSSPNYASTIFTANHVVKDLEPNTTDRESQNLETLDFSRLELLCPINVDDISNRWLHTYVPVPGQKVKAYTPATATFIYRMLKSYAALTVHGRGVPPFVHSLQMMEKSSKLPLSNCLSLVHICEKPLPGSEDVAANVLQREMTSLYEQHGTYDDMTLLGAFQAYLIYSMVLFFNLSQGSNPFLRQAMINLQDLACSSSRRGLVCTAEQQRTRPRWETWIVAEAKRRTLYVMYLFDSVLSAQDGLPTFLGTELEGLPASANKTLWRAETRREWEMAYNIHLADWLEEGLRIDELWPIPADLDEAGVLKRRSRVDLWLENVDEFGTMLYAVTCCTHGG</sequence>
<dbReference type="RefSeq" id="XP_018187249.1">
    <property type="nucleotide sequence ID" value="XM_018336150.1"/>
</dbReference>
<proteinExistence type="predicted"/>
<dbReference type="Pfam" id="PF00172">
    <property type="entry name" value="Zn_clus"/>
    <property type="match status" value="1"/>
</dbReference>
<gene>
    <name evidence="7" type="ORF">L228DRAFT_283828</name>
</gene>
<dbReference type="PROSITE" id="PS50048">
    <property type="entry name" value="ZN2_CY6_FUNGAL_2"/>
    <property type="match status" value="1"/>
</dbReference>
<reference evidence="7 8" key="1">
    <citation type="journal article" date="2016" name="Fungal Biol.">
        <title>The genome of Xylona heveae provides a window into fungal endophytism.</title>
        <authorList>
            <person name="Gazis R."/>
            <person name="Kuo A."/>
            <person name="Riley R."/>
            <person name="LaButti K."/>
            <person name="Lipzen A."/>
            <person name="Lin J."/>
            <person name="Amirebrahimi M."/>
            <person name="Hesse C.N."/>
            <person name="Spatafora J.W."/>
            <person name="Henrissat B."/>
            <person name="Hainaut M."/>
            <person name="Grigoriev I.V."/>
            <person name="Hibbett D.S."/>
        </authorList>
    </citation>
    <scope>NUCLEOTIDE SEQUENCE [LARGE SCALE GENOMIC DNA]</scope>
    <source>
        <strain evidence="7 8">TC161</strain>
    </source>
</reference>
<dbReference type="InterPro" id="IPR001138">
    <property type="entry name" value="Zn2Cys6_DnaBD"/>
</dbReference>
<dbReference type="PANTHER" id="PTHR47660:SF3">
    <property type="entry name" value="FINGER DOMAIN PROTEIN, PUTATIVE (AFU_ORTHOLOGUE AFUA_4G03310)-RELATED"/>
    <property type="match status" value="1"/>
</dbReference>
<evidence type="ECO:0000256" key="1">
    <source>
        <dbReference type="ARBA" id="ARBA00022723"/>
    </source>
</evidence>
<dbReference type="OrthoDB" id="2441642at2759"/>
<name>A0A165G3G0_XYLHT</name>
<dbReference type="STRING" id="1328760.A0A165G3G0"/>
<dbReference type="EMBL" id="KV407460">
    <property type="protein sequence ID" value="KZF21694.1"/>
    <property type="molecule type" value="Genomic_DNA"/>
</dbReference>
<evidence type="ECO:0000313" key="7">
    <source>
        <dbReference type="EMBL" id="KZF21694.1"/>
    </source>
</evidence>
<dbReference type="GO" id="GO:0008270">
    <property type="term" value="F:zinc ion binding"/>
    <property type="evidence" value="ECO:0007669"/>
    <property type="project" value="InterPro"/>
</dbReference>
<dbReference type="PROSITE" id="PS00463">
    <property type="entry name" value="ZN2_CY6_FUNGAL_1"/>
    <property type="match status" value="1"/>
</dbReference>
<dbReference type="InterPro" id="IPR036864">
    <property type="entry name" value="Zn2-C6_fun-type_DNA-bd_sf"/>
</dbReference>
<dbReference type="AlphaFoldDB" id="A0A165G3G0"/>
<dbReference type="GeneID" id="28901287"/>
<evidence type="ECO:0000259" key="6">
    <source>
        <dbReference type="PROSITE" id="PS50048"/>
    </source>
</evidence>
<dbReference type="SUPFAM" id="SSF57701">
    <property type="entry name" value="Zn2/Cys6 DNA-binding domain"/>
    <property type="match status" value="1"/>
</dbReference>
<keyword evidence="8" id="KW-1185">Reference proteome</keyword>
<dbReference type="OMA" id="YTMYLFD"/>
<keyword evidence="2" id="KW-0862">Zinc</keyword>
<accession>A0A165G3G0</accession>
<keyword evidence="3" id="KW-0805">Transcription regulation</keyword>
<dbReference type="SMART" id="SM00066">
    <property type="entry name" value="GAL4"/>
    <property type="match status" value="1"/>
</dbReference>
<dbReference type="GO" id="GO:0000981">
    <property type="term" value="F:DNA-binding transcription factor activity, RNA polymerase II-specific"/>
    <property type="evidence" value="ECO:0007669"/>
    <property type="project" value="InterPro"/>
</dbReference>
<dbReference type="InParanoid" id="A0A165G3G0"/>
<protein>
    <recommendedName>
        <fullName evidence="6">Zn(2)-C6 fungal-type domain-containing protein</fullName>
    </recommendedName>
</protein>